<dbReference type="PANTHER" id="PTHR38781">
    <property type="entry name" value="ANTITOXIN DINJ-RELATED"/>
    <property type="match status" value="1"/>
</dbReference>
<comment type="similarity">
    <text evidence="1">Belongs to the RelB/DinJ antitoxin family.</text>
</comment>
<dbReference type="Pfam" id="PF04221">
    <property type="entry name" value="RelB"/>
    <property type="match status" value="1"/>
</dbReference>
<dbReference type="RefSeq" id="WP_004012094.1">
    <property type="nucleotide sequence ID" value="NZ_JABCUR010000005.1"/>
</dbReference>
<dbReference type="GO" id="GO:0000987">
    <property type="term" value="F:cis-regulatory region sequence-specific DNA binding"/>
    <property type="evidence" value="ECO:0007669"/>
    <property type="project" value="InterPro"/>
</dbReference>
<evidence type="ECO:0000313" key="5">
    <source>
        <dbReference type="Proteomes" id="UP000255284"/>
    </source>
</evidence>
<dbReference type="NCBIfam" id="TIGR02384">
    <property type="entry name" value="RelB_DinJ"/>
    <property type="match status" value="1"/>
</dbReference>
<sequence>MVSTNLNIRTDKAVKTQAEAIFNELGLNMTTAVNLFLRTTIRENGIPFSLQLEHPNATTAAAIAEGRAMLNDPDTPKYSSMEALRAALEV</sequence>
<dbReference type="PANTHER" id="PTHR38781:SF1">
    <property type="entry name" value="ANTITOXIN DINJ-RELATED"/>
    <property type="match status" value="1"/>
</dbReference>
<dbReference type="EMBL" id="UGGQ01000006">
    <property type="protein sequence ID" value="STO17148.1"/>
    <property type="molecule type" value="Genomic_DNA"/>
</dbReference>
<dbReference type="Gene3D" id="1.10.1220.10">
    <property type="entry name" value="Met repressor-like"/>
    <property type="match status" value="1"/>
</dbReference>
<organism evidence="3 6">
    <name type="scientific">Mobiluncus mulieris</name>
    <dbReference type="NCBI Taxonomy" id="2052"/>
    <lineage>
        <taxon>Bacteria</taxon>
        <taxon>Bacillati</taxon>
        <taxon>Actinomycetota</taxon>
        <taxon>Actinomycetes</taxon>
        <taxon>Actinomycetales</taxon>
        <taxon>Actinomycetaceae</taxon>
        <taxon>Mobiluncus</taxon>
    </lineage>
</organism>
<dbReference type="GO" id="GO:0006351">
    <property type="term" value="P:DNA-templated transcription"/>
    <property type="evidence" value="ECO:0007669"/>
    <property type="project" value="TreeGrafter"/>
</dbReference>
<evidence type="ECO:0000313" key="4">
    <source>
        <dbReference type="EMBL" id="STO17148.1"/>
    </source>
</evidence>
<dbReference type="Proteomes" id="UP000255284">
    <property type="component" value="Unassembled WGS sequence"/>
</dbReference>
<dbReference type="InterPro" id="IPR013321">
    <property type="entry name" value="Arc_rbn_hlx_hlx"/>
</dbReference>
<dbReference type="EMBL" id="JABCUR010000005">
    <property type="protein sequence ID" value="NMW65252.1"/>
    <property type="molecule type" value="Genomic_DNA"/>
</dbReference>
<evidence type="ECO:0000256" key="1">
    <source>
        <dbReference type="ARBA" id="ARBA00010562"/>
    </source>
</evidence>
<reference evidence="3 6" key="2">
    <citation type="submission" date="2020-04" db="EMBL/GenBank/DDBJ databases">
        <title>Antimicrobial susceptibility and clonality of vaginal-derived multi-drug resistant Mobiluncus isolates in China.</title>
        <authorList>
            <person name="Zhang X."/>
        </authorList>
    </citation>
    <scope>NUCLEOTIDE SEQUENCE [LARGE SCALE GENOMIC DNA]</scope>
    <source>
        <strain evidence="3 6">13</strain>
    </source>
</reference>
<dbReference type="GO" id="GO:0006355">
    <property type="term" value="P:regulation of DNA-templated transcription"/>
    <property type="evidence" value="ECO:0007669"/>
    <property type="project" value="InterPro"/>
</dbReference>
<dbReference type="GO" id="GO:0015643">
    <property type="term" value="F:toxic substance binding"/>
    <property type="evidence" value="ECO:0007669"/>
    <property type="project" value="InterPro"/>
</dbReference>
<dbReference type="GeneID" id="61168218"/>
<evidence type="ECO:0000313" key="3">
    <source>
        <dbReference type="EMBL" id="NMW65252.1"/>
    </source>
</evidence>
<protein>
    <submittedName>
        <fullName evidence="4">Addiction module antitoxin, RelB/DinJ family</fullName>
    </submittedName>
    <submittedName>
        <fullName evidence="3">Type II toxin-antitoxin system RelB/DinJ family antitoxin</fullName>
    </submittedName>
</protein>
<reference evidence="4 5" key="1">
    <citation type="submission" date="2018-06" db="EMBL/GenBank/DDBJ databases">
        <authorList>
            <consortium name="Pathogen Informatics"/>
            <person name="Doyle S."/>
        </authorList>
    </citation>
    <scope>NUCLEOTIDE SEQUENCE [LARGE SCALE GENOMIC DNA]</scope>
    <source>
        <strain evidence="4 5">NCTC11819</strain>
    </source>
</reference>
<dbReference type="GO" id="GO:0044010">
    <property type="term" value="P:single-species biofilm formation"/>
    <property type="evidence" value="ECO:0007669"/>
    <property type="project" value="InterPro"/>
</dbReference>
<accession>A0A2J9KRR5</accession>
<name>A0A2J9KRR5_9ACTO</name>
<dbReference type="InterPro" id="IPR007337">
    <property type="entry name" value="RelB/DinJ"/>
</dbReference>
<keyword evidence="2" id="KW-1277">Toxin-antitoxin system</keyword>
<dbReference type="AlphaFoldDB" id="A0A2J9KRR5"/>
<proteinExistence type="inferred from homology"/>
<gene>
    <name evidence="3" type="ORF">HHJ78_06865</name>
    <name evidence="4" type="ORF">NCTC11819_01733</name>
</gene>
<dbReference type="OrthoDB" id="3193284at2"/>
<dbReference type="Proteomes" id="UP000578252">
    <property type="component" value="Unassembled WGS sequence"/>
</dbReference>
<dbReference type="InterPro" id="IPR026262">
    <property type="entry name" value="DinJ"/>
</dbReference>
<evidence type="ECO:0000256" key="2">
    <source>
        <dbReference type="ARBA" id="ARBA00022649"/>
    </source>
</evidence>
<comment type="caution">
    <text evidence="3">The sequence shown here is derived from an EMBL/GenBank/DDBJ whole genome shotgun (WGS) entry which is preliminary data.</text>
</comment>
<dbReference type="PIRSF" id="PIRSF003108">
    <property type="entry name" value="DinJ"/>
    <property type="match status" value="1"/>
</dbReference>
<evidence type="ECO:0000313" key="6">
    <source>
        <dbReference type="Proteomes" id="UP000578252"/>
    </source>
</evidence>